<name>A0AAN8JTK5_PATCE</name>
<proteinExistence type="predicted"/>
<dbReference type="PANTHER" id="PTHR47018:SF3">
    <property type="entry name" value="MYCBP-ASSOCIATED PROTEIN"/>
    <property type="match status" value="1"/>
</dbReference>
<dbReference type="EMBL" id="JAZGQO010000006">
    <property type="protein sequence ID" value="KAK6184997.1"/>
    <property type="molecule type" value="Genomic_DNA"/>
</dbReference>
<organism evidence="1 2">
    <name type="scientific">Patella caerulea</name>
    <name type="common">Rayed Mediterranean limpet</name>
    <dbReference type="NCBI Taxonomy" id="87958"/>
    <lineage>
        <taxon>Eukaryota</taxon>
        <taxon>Metazoa</taxon>
        <taxon>Spiralia</taxon>
        <taxon>Lophotrochozoa</taxon>
        <taxon>Mollusca</taxon>
        <taxon>Gastropoda</taxon>
        <taxon>Patellogastropoda</taxon>
        <taxon>Patelloidea</taxon>
        <taxon>Patellidae</taxon>
        <taxon>Patella</taxon>
    </lineage>
</organism>
<accession>A0AAN8JTK5</accession>
<keyword evidence="2" id="KW-1185">Reference proteome</keyword>
<dbReference type="AlphaFoldDB" id="A0AAN8JTK5"/>
<gene>
    <name evidence="1" type="ORF">SNE40_007329</name>
</gene>
<comment type="caution">
    <text evidence="1">The sequence shown here is derived from an EMBL/GenBank/DDBJ whole genome shotgun (WGS) entry which is preliminary data.</text>
</comment>
<evidence type="ECO:0000313" key="1">
    <source>
        <dbReference type="EMBL" id="KAK6184997.1"/>
    </source>
</evidence>
<dbReference type="Proteomes" id="UP001347796">
    <property type="component" value="Unassembled WGS sequence"/>
</dbReference>
<evidence type="ECO:0000313" key="2">
    <source>
        <dbReference type="Proteomes" id="UP001347796"/>
    </source>
</evidence>
<sequence>MLSGKAYAKAARAHFPVIDRVHGKFENERANLGNHPTGQLWRQYMDMVNVFRNLIRSERTGDWSLHLSVLAEMISYFAATSHRNYAKSVQIFMQDMVELKVKDPLICSLFEKGLFVVRRSEGFGN</sequence>
<protein>
    <submittedName>
        <fullName evidence="1">Uncharacterized protein</fullName>
    </submittedName>
</protein>
<dbReference type="PANTHER" id="PTHR47018">
    <property type="entry name" value="CXC DOMAIN-CONTAINING PROTEIN-RELATED"/>
    <property type="match status" value="1"/>
</dbReference>
<reference evidence="1 2" key="1">
    <citation type="submission" date="2024-01" db="EMBL/GenBank/DDBJ databases">
        <title>The genome of the rayed Mediterranean limpet Patella caerulea (Linnaeus, 1758).</title>
        <authorList>
            <person name="Anh-Thu Weber A."/>
            <person name="Halstead-Nussloch G."/>
        </authorList>
    </citation>
    <scope>NUCLEOTIDE SEQUENCE [LARGE SCALE GENOMIC DNA]</scope>
    <source>
        <strain evidence="1">AATW-2023a</strain>
        <tissue evidence="1">Whole specimen</tissue>
    </source>
</reference>